<proteinExistence type="predicted"/>
<evidence type="ECO:0000313" key="2">
    <source>
        <dbReference type="Proteomes" id="UP000284706"/>
    </source>
</evidence>
<accession>A0A409Y1M1</accession>
<protein>
    <submittedName>
        <fullName evidence="1">Uncharacterized protein</fullName>
    </submittedName>
</protein>
<sequence length="226" mass="25769">MSSTLLQEQLMSDLRKFRTLRPTTRKVMISVTDKDHVDHHVVVPIPKSYEAAKSIAFDTLGHHLPISPFSKRDTLLERSFLNFALLSSAGDLVWSSLSSDLWSDVIGDGDQLRFLIEPEAPLDWTRNGGRLARFMLLGSDESVDESGSVVIPLPRSYQDARRFALTTFYQRYPTRGIILRVKKRVGGSPQWVHVESRQEKDWLGFFDDIFETEPFADIGVDGHRLH</sequence>
<evidence type="ECO:0000313" key="1">
    <source>
        <dbReference type="EMBL" id="PPQ96888.1"/>
    </source>
</evidence>
<name>A0A409Y1M1_9AGAR</name>
<dbReference type="AlphaFoldDB" id="A0A409Y1M1"/>
<dbReference type="InParanoid" id="A0A409Y1M1"/>
<dbReference type="OrthoDB" id="10378670at2759"/>
<organism evidence="1 2">
    <name type="scientific">Gymnopilus dilepis</name>
    <dbReference type="NCBI Taxonomy" id="231916"/>
    <lineage>
        <taxon>Eukaryota</taxon>
        <taxon>Fungi</taxon>
        <taxon>Dikarya</taxon>
        <taxon>Basidiomycota</taxon>
        <taxon>Agaricomycotina</taxon>
        <taxon>Agaricomycetes</taxon>
        <taxon>Agaricomycetidae</taxon>
        <taxon>Agaricales</taxon>
        <taxon>Agaricineae</taxon>
        <taxon>Hymenogastraceae</taxon>
        <taxon>Gymnopilus</taxon>
    </lineage>
</organism>
<keyword evidence="2" id="KW-1185">Reference proteome</keyword>
<dbReference type="EMBL" id="NHYE01001316">
    <property type="protein sequence ID" value="PPQ96888.1"/>
    <property type="molecule type" value="Genomic_DNA"/>
</dbReference>
<dbReference type="Proteomes" id="UP000284706">
    <property type="component" value="Unassembled WGS sequence"/>
</dbReference>
<gene>
    <name evidence="1" type="ORF">CVT26_005868</name>
</gene>
<reference evidence="1 2" key="1">
    <citation type="journal article" date="2018" name="Evol. Lett.">
        <title>Horizontal gene cluster transfer increased hallucinogenic mushroom diversity.</title>
        <authorList>
            <person name="Reynolds H.T."/>
            <person name="Vijayakumar V."/>
            <person name="Gluck-Thaler E."/>
            <person name="Korotkin H.B."/>
            <person name="Matheny P.B."/>
            <person name="Slot J.C."/>
        </authorList>
    </citation>
    <scope>NUCLEOTIDE SEQUENCE [LARGE SCALE GENOMIC DNA]</scope>
    <source>
        <strain evidence="1 2">SRW20</strain>
    </source>
</reference>
<comment type="caution">
    <text evidence="1">The sequence shown here is derived from an EMBL/GenBank/DDBJ whole genome shotgun (WGS) entry which is preliminary data.</text>
</comment>